<dbReference type="AlphaFoldDB" id="A0A2S9I7Z3"/>
<dbReference type="PIRSF" id="PIRSF029287">
    <property type="entry name" value="UCP029287"/>
    <property type="match status" value="1"/>
</dbReference>
<dbReference type="InterPro" id="IPR038225">
    <property type="entry name" value="TagF_sf"/>
</dbReference>
<reference evidence="1 2" key="1">
    <citation type="submission" date="2017-10" db="EMBL/GenBank/DDBJ databases">
        <title>Draft genome of two endophytic bacteria isolated from 'guarana' Paullinia cupana (Mart.) Ducke.</title>
        <authorList>
            <person name="Siqueira K.A."/>
            <person name="Liotti R.G."/>
            <person name="Mendes T.A."/>
            <person name="Soares M.A."/>
        </authorList>
    </citation>
    <scope>NUCLEOTIDE SEQUENCE [LARGE SCALE GENOMIC DNA]</scope>
    <source>
        <strain evidence="1 2">342</strain>
    </source>
</reference>
<protein>
    <submittedName>
        <fullName evidence="1">Type VI secretion system-associated protein TagF</fullName>
    </submittedName>
</protein>
<dbReference type="Proteomes" id="UP000239181">
    <property type="component" value="Unassembled WGS sequence"/>
</dbReference>
<gene>
    <name evidence="1" type="ORF">CQW29_19335</name>
</gene>
<accession>A0A2S9I7Z3</accession>
<evidence type="ECO:0000313" key="1">
    <source>
        <dbReference type="EMBL" id="PRD13895.1"/>
    </source>
</evidence>
<dbReference type="OrthoDB" id="9801841at2"/>
<name>A0A2S9I7Z3_9GAMM</name>
<sequence>MATSTELGWYGKLPAAGDFVHRRMPESQLAQWSNWFKSGVVQWQQLHNNCTEAFARAPIWNFALPATLGVQQVQIGCLMPSRDRVGRVWPLMAAQKIAVSQWHPVQLAMAGEWFNALGTALQQAVRQQKSVDEAELAITNLAPLPETVKLDASTIIGYRDSPTLAWPEVSRRFDPLQYTSYWWTNQYDGCPLVTHKHSGNLTAQLFTQLFHPTLAENPGRHGLYPPMFDQAD</sequence>
<evidence type="ECO:0000313" key="2">
    <source>
        <dbReference type="Proteomes" id="UP000239181"/>
    </source>
</evidence>
<keyword evidence="2" id="KW-1185">Reference proteome</keyword>
<dbReference type="Gene3D" id="3.40.1730.10">
    <property type="entry name" value="pa0076 domain"/>
    <property type="match status" value="1"/>
</dbReference>
<dbReference type="InterPro" id="IPR017748">
    <property type="entry name" value="TagF"/>
</dbReference>
<dbReference type="Pfam" id="PF09867">
    <property type="entry name" value="TagF_N"/>
    <property type="match status" value="1"/>
</dbReference>
<organism evidence="1 2">
    <name type="scientific">Pantoea coffeiphila</name>
    <dbReference type="NCBI Taxonomy" id="1465635"/>
    <lineage>
        <taxon>Bacteria</taxon>
        <taxon>Pseudomonadati</taxon>
        <taxon>Pseudomonadota</taxon>
        <taxon>Gammaproteobacteria</taxon>
        <taxon>Enterobacterales</taxon>
        <taxon>Erwiniaceae</taxon>
        <taxon>Pantoea</taxon>
    </lineage>
</organism>
<dbReference type="EMBL" id="PDET01000015">
    <property type="protein sequence ID" value="PRD13895.1"/>
    <property type="molecule type" value="Genomic_DNA"/>
</dbReference>
<dbReference type="NCBIfam" id="TIGR03373">
    <property type="entry name" value="VI_minor_4"/>
    <property type="match status" value="1"/>
</dbReference>
<dbReference type="RefSeq" id="WP_105594370.1">
    <property type="nucleotide sequence ID" value="NZ_JAFBFW010000001.1"/>
</dbReference>
<proteinExistence type="predicted"/>
<comment type="caution">
    <text evidence="1">The sequence shown here is derived from an EMBL/GenBank/DDBJ whole genome shotgun (WGS) entry which is preliminary data.</text>
</comment>